<keyword evidence="1" id="KW-0812">Transmembrane</keyword>
<feature type="transmembrane region" description="Helical" evidence="1">
    <location>
        <begin position="71"/>
        <end position="92"/>
    </location>
</feature>
<dbReference type="EMBL" id="JAFEUC010000024">
    <property type="protein sequence ID" value="MBM7080841.1"/>
    <property type="molecule type" value="Genomic_DNA"/>
</dbReference>
<gene>
    <name evidence="2" type="ORF">JQX11_31465</name>
</gene>
<keyword evidence="1" id="KW-1133">Transmembrane helix</keyword>
<evidence type="ECO:0000256" key="1">
    <source>
        <dbReference type="SAM" id="Phobius"/>
    </source>
</evidence>
<sequence>MTWMMWRQHRTEVLALTVFVGVIAVALFVLGRPMHALFPMGPTHCLVPPLDEGCRSALARLQQDHGYSTTVLILLNFVPYAIGGFLGAPLLARELETGTWQLAWTQAVPRRRWLTVKILVLGTVSVLLAAGLSTVVAWYRQPLDPLGGFDITGFDLTGVVPMAHTLFAFALGVAAGPVLRRSLPAAAVAFLAFLAVRVTIAGWIRPHFRTPVTSVQAFVPGAGDLTDGTTNARDMILDQGFVDADGRHITGLEAVIMEGRAREAGGDPTIYLHDHGVQRWAVYQPIERYWTFQTIETVTFVGLAVLLLALVFWRIRRPTF</sequence>
<feature type="transmembrane region" description="Helical" evidence="1">
    <location>
        <begin position="113"/>
        <end position="139"/>
    </location>
</feature>
<protein>
    <submittedName>
        <fullName evidence="2">Transporter</fullName>
    </submittedName>
</protein>
<name>A0ABS2J2Q7_9ACTN</name>
<feature type="transmembrane region" description="Helical" evidence="1">
    <location>
        <begin position="159"/>
        <end position="179"/>
    </location>
</feature>
<dbReference type="Proteomes" id="UP001518872">
    <property type="component" value="Unassembled WGS sequence"/>
</dbReference>
<keyword evidence="1" id="KW-0472">Membrane</keyword>
<accession>A0ABS2J2Q7</accession>
<comment type="caution">
    <text evidence="2">The sequence shown here is derived from an EMBL/GenBank/DDBJ whole genome shotgun (WGS) entry which is preliminary data.</text>
</comment>
<feature type="transmembrane region" description="Helical" evidence="1">
    <location>
        <begin position="12"/>
        <end position="30"/>
    </location>
</feature>
<evidence type="ECO:0000313" key="3">
    <source>
        <dbReference type="Proteomes" id="UP001518872"/>
    </source>
</evidence>
<keyword evidence="3" id="KW-1185">Reference proteome</keyword>
<feature type="transmembrane region" description="Helical" evidence="1">
    <location>
        <begin position="186"/>
        <end position="204"/>
    </location>
</feature>
<proteinExistence type="predicted"/>
<organism evidence="2 3">
    <name type="scientific">Micromonospora humida</name>
    <dbReference type="NCBI Taxonomy" id="2809018"/>
    <lineage>
        <taxon>Bacteria</taxon>
        <taxon>Bacillati</taxon>
        <taxon>Actinomycetota</taxon>
        <taxon>Actinomycetes</taxon>
        <taxon>Micromonosporales</taxon>
        <taxon>Micromonosporaceae</taxon>
        <taxon>Micromonospora</taxon>
    </lineage>
</organism>
<feature type="transmembrane region" description="Helical" evidence="1">
    <location>
        <begin position="290"/>
        <end position="313"/>
    </location>
</feature>
<dbReference type="RefSeq" id="WP_204928557.1">
    <property type="nucleotide sequence ID" value="NZ_JAFEUC010000024.1"/>
</dbReference>
<reference evidence="2 3" key="1">
    <citation type="submission" date="2021-02" db="EMBL/GenBank/DDBJ databases">
        <authorList>
            <person name="Ra J.-S."/>
        </authorList>
    </citation>
    <scope>NUCLEOTIDE SEQUENCE [LARGE SCALE GENOMIC DNA]</scope>
    <source>
        <strain evidence="2 3">MMS20-R1-14</strain>
    </source>
</reference>
<evidence type="ECO:0000313" key="2">
    <source>
        <dbReference type="EMBL" id="MBM7080841.1"/>
    </source>
</evidence>